<gene>
    <name evidence="1" type="ORF">AP13_p01110</name>
</gene>
<keyword evidence="1" id="KW-0614">Plasmid</keyword>
<accession>U5NZS4</accession>
<dbReference type="AlphaFoldDB" id="U5NZS4"/>
<evidence type="ECO:0000313" key="1">
    <source>
        <dbReference type="EMBL" id="AGY35420.1"/>
    </source>
</evidence>
<name>U5NZS4_9MICO</name>
<dbReference type="EMBL" id="KF577590">
    <property type="protein sequence ID" value="AGY35420.1"/>
    <property type="molecule type" value="Genomic_DNA"/>
</dbReference>
<reference evidence="1" key="1">
    <citation type="journal article" date="2013" name="Genome Announc.">
        <title>Complete Genome Sequence of pAP13, a Large Linear Plasmid of a Brevibacterium Strain Isolated from a Saline Lake at 4,200 Meters above Sea Level in Argentina.</title>
        <authorList>
            <person name="Dib J.R."/>
            <person name="Schuldes J."/>
            <person name="Thurmer A."/>
            <person name="Farias M.E."/>
            <person name="Daniel R."/>
            <person name="Meinhardt F."/>
        </authorList>
    </citation>
    <scope>NUCLEOTIDE SEQUENCE</scope>
    <source>
        <strain evidence="1">Ap13</strain>
        <plasmid evidence="1">pAP13</plasmid>
    </source>
</reference>
<organism evidence="1">
    <name type="scientific">Brevibacterium sp. Ap13</name>
    <dbReference type="NCBI Taxonomy" id="1406197"/>
    <lineage>
        <taxon>Bacteria</taxon>
        <taxon>Bacillati</taxon>
        <taxon>Actinomycetota</taxon>
        <taxon>Actinomycetes</taxon>
        <taxon>Micrococcales</taxon>
        <taxon>Brevibacteriaceae</taxon>
        <taxon>Brevibacterium</taxon>
    </lineage>
</organism>
<protein>
    <submittedName>
        <fullName evidence="1">Uncharacterized protein</fullName>
    </submittedName>
</protein>
<geneLocation type="plasmid" evidence="1">
    <name>pAP13</name>
</geneLocation>
<sequence length="175" mass="19090">MTIAPLPPTRTLDISFHTGRTLYGPAPTIATVWNGGVDVPTEYRAELLTAQIVAATCLGLKAEVAFLNAHSTHLTITHAPLSVADLSQKLLLTEYAGLFYIHPSQAAMITTHDLPIEDSSTQLQSEARRLLVFNLDRNPVAIDEAVKILTDQTELTSPQLKHIQRTVSVQAGGRW</sequence>
<proteinExistence type="predicted"/>